<organism evidence="1 2">
    <name type="scientific">Cetraspora pellucida</name>
    <dbReference type="NCBI Taxonomy" id="1433469"/>
    <lineage>
        <taxon>Eukaryota</taxon>
        <taxon>Fungi</taxon>
        <taxon>Fungi incertae sedis</taxon>
        <taxon>Mucoromycota</taxon>
        <taxon>Glomeromycotina</taxon>
        <taxon>Glomeromycetes</taxon>
        <taxon>Diversisporales</taxon>
        <taxon>Gigasporaceae</taxon>
        <taxon>Cetraspora</taxon>
    </lineage>
</organism>
<name>A0ACA9R2D5_9GLOM</name>
<reference evidence="1" key="1">
    <citation type="submission" date="2021-06" db="EMBL/GenBank/DDBJ databases">
        <authorList>
            <person name="Kallberg Y."/>
            <person name="Tangrot J."/>
            <person name="Rosling A."/>
        </authorList>
    </citation>
    <scope>NUCLEOTIDE SEQUENCE</scope>
    <source>
        <strain evidence="1">28 12/20/2015</strain>
    </source>
</reference>
<accession>A0ACA9R2D5</accession>
<sequence length="238" mass="27967">QIAYRISSCDFNFIVKFEWATRNKYDDFYLIDLSTEQDLYYALEYDDDFYVVDKSEIDDFEELIPLPHFKKQLTSEENSENNTLSGLTIISALNYIIRACNVKKVFKSLSNEFLLLQADLDSEVEWEITKNNLIDIKNAIIRLKKSELQKLCSYSPFFKHAIAMQVNIENAHLDNLQLDIKIDLDNGSKSDWVWTPEISDIYKTKSVYEYLLNANVLQKKWKDITFSYLSLLIMPTLM</sequence>
<feature type="non-terminal residue" evidence="1">
    <location>
        <position position="1"/>
    </location>
</feature>
<evidence type="ECO:0000313" key="2">
    <source>
        <dbReference type="Proteomes" id="UP000789366"/>
    </source>
</evidence>
<dbReference type="Proteomes" id="UP000789366">
    <property type="component" value="Unassembled WGS sequence"/>
</dbReference>
<feature type="non-terminal residue" evidence="1">
    <location>
        <position position="238"/>
    </location>
</feature>
<dbReference type="EMBL" id="CAJVPW010055628">
    <property type="protein sequence ID" value="CAG8773643.1"/>
    <property type="molecule type" value="Genomic_DNA"/>
</dbReference>
<proteinExistence type="predicted"/>
<gene>
    <name evidence="1" type="ORF">SPELUC_LOCUS15938</name>
</gene>
<evidence type="ECO:0000313" key="1">
    <source>
        <dbReference type="EMBL" id="CAG8773643.1"/>
    </source>
</evidence>
<protein>
    <submittedName>
        <fullName evidence="1">2801_t:CDS:1</fullName>
    </submittedName>
</protein>
<keyword evidence="2" id="KW-1185">Reference proteome</keyword>
<comment type="caution">
    <text evidence="1">The sequence shown here is derived from an EMBL/GenBank/DDBJ whole genome shotgun (WGS) entry which is preliminary data.</text>
</comment>